<evidence type="ECO:0000256" key="4">
    <source>
        <dbReference type="RuleBase" id="RU003345"/>
    </source>
</evidence>
<dbReference type="STRING" id="198092.SAMN02745194_02035"/>
<dbReference type="InterPro" id="IPR015590">
    <property type="entry name" value="Aldehyde_DH_dom"/>
</dbReference>
<comment type="similarity">
    <text evidence="1 4">Belongs to the aldehyde dehydrogenase family.</text>
</comment>
<dbReference type="InterPro" id="IPR029510">
    <property type="entry name" value="Ald_DH_CS_GLU"/>
</dbReference>
<dbReference type="PANTHER" id="PTHR11699">
    <property type="entry name" value="ALDEHYDE DEHYDROGENASE-RELATED"/>
    <property type="match status" value="1"/>
</dbReference>
<reference evidence="6 7" key="1">
    <citation type="submission" date="2016-11" db="EMBL/GenBank/DDBJ databases">
        <authorList>
            <person name="Jaros S."/>
            <person name="Januszkiewicz K."/>
            <person name="Wedrychowicz H."/>
        </authorList>
    </citation>
    <scope>NUCLEOTIDE SEQUENCE [LARGE SCALE GENOMIC DNA]</scope>
    <source>
        <strain evidence="6 7">DSM 14916</strain>
    </source>
</reference>
<dbReference type="Pfam" id="PF00171">
    <property type="entry name" value="Aldedh"/>
    <property type="match status" value="1"/>
</dbReference>
<dbReference type="AlphaFoldDB" id="A0A1M6HKC4"/>
<evidence type="ECO:0000256" key="1">
    <source>
        <dbReference type="ARBA" id="ARBA00009986"/>
    </source>
</evidence>
<gene>
    <name evidence="6" type="ORF">SAMN02745194_02035</name>
</gene>
<dbReference type="FunFam" id="3.40.605.10:FF:000007">
    <property type="entry name" value="NAD/NADP-dependent betaine aldehyde dehydrogenase"/>
    <property type="match status" value="1"/>
</dbReference>
<dbReference type="Gene3D" id="3.40.309.10">
    <property type="entry name" value="Aldehyde Dehydrogenase, Chain A, domain 2"/>
    <property type="match status" value="1"/>
</dbReference>
<organism evidence="6 7">
    <name type="scientific">Muricoccus roseus</name>
    <dbReference type="NCBI Taxonomy" id="198092"/>
    <lineage>
        <taxon>Bacteria</taxon>
        <taxon>Pseudomonadati</taxon>
        <taxon>Pseudomonadota</taxon>
        <taxon>Alphaproteobacteria</taxon>
        <taxon>Acetobacterales</taxon>
        <taxon>Roseomonadaceae</taxon>
        <taxon>Muricoccus</taxon>
    </lineage>
</organism>
<accession>A0A1M6HKC4</accession>
<feature type="active site" evidence="3">
    <location>
        <position position="255"/>
    </location>
</feature>
<evidence type="ECO:0000256" key="2">
    <source>
        <dbReference type="ARBA" id="ARBA00023002"/>
    </source>
</evidence>
<dbReference type="OrthoDB" id="9772584at2"/>
<protein>
    <submittedName>
        <fullName evidence="6">Betaine-aldehyde dehydrogenase</fullName>
    </submittedName>
</protein>
<evidence type="ECO:0000313" key="7">
    <source>
        <dbReference type="Proteomes" id="UP000184387"/>
    </source>
</evidence>
<evidence type="ECO:0000256" key="3">
    <source>
        <dbReference type="PROSITE-ProRule" id="PRU10007"/>
    </source>
</evidence>
<dbReference type="PROSITE" id="PS00687">
    <property type="entry name" value="ALDEHYDE_DEHYDR_GLU"/>
    <property type="match status" value="1"/>
</dbReference>
<dbReference type="Gene3D" id="3.40.605.10">
    <property type="entry name" value="Aldehyde Dehydrogenase, Chain A, domain 1"/>
    <property type="match status" value="1"/>
</dbReference>
<dbReference type="InterPro" id="IPR016163">
    <property type="entry name" value="Ald_DH_C"/>
</dbReference>
<dbReference type="InterPro" id="IPR016162">
    <property type="entry name" value="Ald_DH_N"/>
</dbReference>
<name>A0A1M6HKC4_9PROT</name>
<evidence type="ECO:0000259" key="5">
    <source>
        <dbReference type="Pfam" id="PF00171"/>
    </source>
</evidence>
<dbReference type="Proteomes" id="UP000184387">
    <property type="component" value="Unassembled WGS sequence"/>
</dbReference>
<dbReference type="EMBL" id="FQZF01000010">
    <property type="protein sequence ID" value="SHJ22615.1"/>
    <property type="molecule type" value="Genomic_DNA"/>
</dbReference>
<keyword evidence="2 4" id="KW-0560">Oxidoreductase</keyword>
<evidence type="ECO:0000313" key="6">
    <source>
        <dbReference type="EMBL" id="SHJ22615.1"/>
    </source>
</evidence>
<keyword evidence="7" id="KW-1185">Reference proteome</keyword>
<sequence length="489" mass="51648">MDLHVSAPVLPVERGLFYGGAFHAARSGRRMAVLAPATGEALGEVDVAGPEDVDAAVAAARAAFPAWAALRPAERADLLRGFAALLRRHAQELAMVDAVDGGNPVSELIKDVGIAAGGFDFFAGLATEAKGETIPMGERRLNYTLRQPWGVVAKIIAYNHPLMFATWRAAAPLAAGNCVVVKTPDQAPLSALRLMELAGTHFPPGVFSILSGDRETGAALVAHPGVDKIGLVGSVPAGKAVLRAAADRVVPCLLELGGKNALIAYPDADPARVAAGMVKGMNFAWCGQSCGSTSRAFLHASIHDAVLEEVRRLLAPIRPGLPTDPATRMGSLVSAAQLDKVLGYIESAKSEGARLVSGGGRPQEPELAHGFYVEPTVFADVTPSMRIAREEIFGPVLSVLKWEEEAEMMQAVNAVEYGLTASVFTRNVVTAHRAAARLQAGFIWVNDTSEHFLGAPFGGFKQSGLGREESLDELLAYTQVKNVNILLEE</sequence>
<proteinExistence type="inferred from homology"/>
<dbReference type="SUPFAM" id="SSF53720">
    <property type="entry name" value="ALDH-like"/>
    <property type="match status" value="1"/>
</dbReference>
<dbReference type="InterPro" id="IPR016161">
    <property type="entry name" value="Ald_DH/histidinol_DH"/>
</dbReference>
<dbReference type="GO" id="GO:0016620">
    <property type="term" value="F:oxidoreductase activity, acting on the aldehyde or oxo group of donors, NAD or NADP as acceptor"/>
    <property type="evidence" value="ECO:0007669"/>
    <property type="project" value="InterPro"/>
</dbReference>
<dbReference type="RefSeq" id="WP_073134256.1">
    <property type="nucleotide sequence ID" value="NZ_FQZF01000010.1"/>
</dbReference>
<feature type="domain" description="Aldehyde dehydrogenase" evidence="5">
    <location>
        <begin position="26"/>
        <end position="483"/>
    </location>
</feature>